<dbReference type="KEGG" id="swd:Swoo_4631"/>
<dbReference type="Proteomes" id="UP000002168">
    <property type="component" value="Chromosome"/>
</dbReference>
<organism evidence="2 3">
    <name type="scientific">Shewanella woodyi (strain ATCC 51908 / MS32)</name>
    <dbReference type="NCBI Taxonomy" id="392500"/>
    <lineage>
        <taxon>Bacteria</taxon>
        <taxon>Pseudomonadati</taxon>
        <taxon>Pseudomonadota</taxon>
        <taxon>Gammaproteobacteria</taxon>
        <taxon>Alteromonadales</taxon>
        <taxon>Shewanellaceae</taxon>
        <taxon>Shewanella</taxon>
    </lineage>
</organism>
<proteinExistence type="predicted"/>
<protein>
    <submittedName>
        <fullName evidence="2">Uncharacterized protein</fullName>
    </submittedName>
</protein>
<dbReference type="AlphaFoldDB" id="B1KM01"/>
<evidence type="ECO:0000313" key="3">
    <source>
        <dbReference type="Proteomes" id="UP000002168"/>
    </source>
</evidence>
<gene>
    <name evidence="2" type="ordered locus">Swoo_4631</name>
</gene>
<dbReference type="STRING" id="392500.Swoo_4631"/>
<evidence type="ECO:0000256" key="1">
    <source>
        <dbReference type="SAM" id="MobiDB-lite"/>
    </source>
</evidence>
<sequence>MTKILAWSVVFIAAIWTIEAPDFEPIVAFVASLLTAITLQVKKSNDKQETEASPTIEESDNTFEVAEEEKTPEVNPVFKLAERFLEVFESHGVHLNEIPRCIPEKFGISLVELANKDKLIEKLTPDLIDWFCSIFNIRRDWLEANGNYIYDTKNYYKNEHSLLRLLKDLKEQHHSSMRVIAYKDVKELDSGGERPQDVNLLIVIPAFKIDDRLVMKYIPTSTQWDWGYWRSRYQFKGITRVCYKKLDLTFDGYNLDSEKMAELSSGGVFPKLIIDETPMGYTWYPDDYTDKETESRCAKETHENRSILDYIDEQRYADVFTDNA</sequence>
<accession>B1KM01</accession>
<dbReference type="RefSeq" id="WP_012327206.1">
    <property type="nucleotide sequence ID" value="NC_010506.1"/>
</dbReference>
<dbReference type="EMBL" id="CP000961">
    <property type="protein sequence ID" value="ACA88881.1"/>
    <property type="molecule type" value="Genomic_DNA"/>
</dbReference>
<reference evidence="2 3" key="1">
    <citation type="submission" date="2008-02" db="EMBL/GenBank/DDBJ databases">
        <title>Complete sequence of Shewanella woodyi ATCC 51908.</title>
        <authorList>
            <consortium name="US DOE Joint Genome Institute"/>
            <person name="Copeland A."/>
            <person name="Lucas S."/>
            <person name="Lapidus A."/>
            <person name="Glavina del Rio T."/>
            <person name="Dalin E."/>
            <person name="Tice H."/>
            <person name="Bruce D."/>
            <person name="Goodwin L."/>
            <person name="Pitluck S."/>
            <person name="Sims D."/>
            <person name="Brettin T."/>
            <person name="Detter J.C."/>
            <person name="Han C."/>
            <person name="Kuske C.R."/>
            <person name="Schmutz J."/>
            <person name="Larimer F."/>
            <person name="Land M."/>
            <person name="Hauser L."/>
            <person name="Kyrpides N."/>
            <person name="Lykidis A."/>
            <person name="Zhao J.-S."/>
            <person name="Richardson P."/>
        </authorList>
    </citation>
    <scope>NUCLEOTIDE SEQUENCE [LARGE SCALE GENOMIC DNA]</scope>
    <source>
        <strain evidence="3">ATCC 51908 / MS32</strain>
    </source>
</reference>
<name>B1KM01_SHEWM</name>
<feature type="compositionally biased region" description="Acidic residues" evidence="1">
    <location>
        <begin position="57"/>
        <end position="67"/>
    </location>
</feature>
<feature type="region of interest" description="Disordered" evidence="1">
    <location>
        <begin position="48"/>
        <end position="69"/>
    </location>
</feature>
<keyword evidence="3" id="KW-1185">Reference proteome</keyword>
<evidence type="ECO:0000313" key="2">
    <source>
        <dbReference type="EMBL" id="ACA88881.1"/>
    </source>
</evidence>
<dbReference type="HOGENOM" id="CLU_857644_0_0_6"/>